<dbReference type="PROSITE" id="PS50279">
    <property type="entry name" value="BPTI_KUNITZ_2"/>
    <property type="match status" value="3"/>
</dbReference>
<dbReference type="AlphaFoldDB" id="A0A2T7PBH0"/>
<keyword evidence="1" id="KW-0646">Protease inhibitor</keyword>
<dbReference type="CDD" id="cd00109">
    <property type="entry name" value="Kunitz-type"/>
    <property type="match status" value="2"/>
</dbReference>
<dbReference type="FunFam" id="4.10.410.10:FF:000020">
    <property type="entry name" value="Collagen, type VI, alpha 3"/>
    <property type="match status" value="1"/>
</dbReference>
<dbReference type="Pfam" id="PF00014">
    <property type="entry name" value="Kunitz_BPTI"/>
    <property type="match status" value="3"/>
</dbReference>
<feature type="chain" id="PRO_5015427946" description="BPTI/Kunitz inhibitor domain-containing protein" evidence="3">
    <location>
        <begin position="21"/>
        <end position="204"/>
    </location>
</feature>
<dbReference type="GO" id="GO:0005615">
    <property type="term" value="C:extracellular space"/>
    <property type="evidence" value="ECO:0007669"/>
    <property type="project" value="TreeGrafter"/>
</dbReference>
<feature type="signal peptide" evidence="3">
    <location>
        <begin position="1"/>
        <end position="20"/>
    </location>
</feature>
<dbReference type="PANTHER" id="PTHR10083">
    <property type="entry name" value="KUNITZ-TYPE PROTEASE INHIBITOR-RELATED"/>
    <property type="match status" value="1"/>
</dbReference>
<dbReference type="OrthoDB" id="5950222at2759"/>
<evidence type="ECO:0000259" key="4">
    <source>
        <dbReference type="PROSITE" id="PS50279"/>
    </source>
</evidence>
<dbReference type="InterPro" id="IPR002223">
    <property type="entry name" value="Kunitz_BPTI"/>
</dbReference>
<dbReference type="PRINTS" id="PR00759">
    <property type="entry name" value="BASICPTASE"/>
</dbReference>
<reference evidence="5 6" key="1">
    <citation type="submission" date="2018-04" db="EMBL/GenBank/DDBJ databases">
        <title>The genome of golden apple snail Pomacea canaliculata provides insight into stress tolerance and invasive adaptation.</title>
        <authorList>
            <person name="Liu C."/>
            <person name="Liu B."/>
            <person name="Ren Y."/>
            <person name="Zhang Y."/>
            <person name="Wang H."/>
            <person name="Li S."/>
            <person name="Jiang F."/>
            <person name="Yin L."/>
            <person name="Zhang G."/>
            <person name="Qian W."/>
            <person name="Fan W."/>
        </authorList>
    </citation>
    <scope>NUCLEOTIDE SEQUENCE [LARGE SCALE GENOMIC DNA]</scope>
    <source>
        <strain evidence="5">SZHN2017</strain>
        <tissue evidence="5">Muscle</tissue>
    </source>
</reference>
<feature type="domain" description="BPTI/Kunitz inhibitor" evidence="4">
    <location>
        <begin position="150"/>
        <end position="200"/>
    </location>
</feature>
<dbReference type="SUPFAM" id="SSF57362">
    <property type="entry name" value="BPTI-like"/>
    <property type="match status" value="3"/>
</dbReference>
<feature type="domain" description="BPTI/Kunitz inhibitor" evidence="4">
    <location>
        <begin position="22"/>
        <end position="72"/>
    </location>
</feature>
<gene>
    <name evidence="5" type="ORF">C0Q70_10027</name>
</gene>
<keyword evidence="3" id="KW-0732">Signal</keyword>
<name>A0A2T7PBH0_POMCA</name>
<proteinExistence type="predicted"/>
<organism evidence="5 6">
    <name type="scientific">Pomacea canaliculata</name>
    <name type="common">Golden apple snail</name>
    <dbReference type="NCBI Taxonomy" id="400727"/>
    <lineage>
        <taxon>Eukaryota</taxon>
        <taxon>Metazoa</taxon>
        <taxon>Spiralia</taxon>
        <taxon>Lophotrochozoa</taxon>
        <taxon>Mollusca</taxon>
        <taxon>Gastropoda</taxon>
        <taxon>Caenogastropoda</taxon>
        <taxon>Architaenioglossa</taxon>
        <taxon>Ampullarioidea</taxon>
        <taxon>Ampullariidae</taxon>
        <taxon>Pomacea</taxon>
    </lineage>
</organism>
<dbReference type="Gene3D" id="4.10.410.10">
    <property type="entry name" value="Pancreatic trypsin inhibitor Kunitz domain"/>
    <property type="match status" value="3"/>
</dbReference>
<protein>
    <recommendedName>
        <fullName evidence="4">BPTI/Kunitz inhibitor domain-containing protein</fullName>
    </recommendedName>
</protein>
<dbReference type="FunFam" id="4.10.410.10:FF:000021">
    <property type="entry name" value="Serine protease inhibitor, putative"/>
    <property type="match status" value="1"/>
</dbReference>
<dbReference type="InterPro" id="IPR036880">
    <property type="entry name" value="Kunitz_BPTI_sf"/>
</dbReference>
<dbReference type="SMART" id="SM00131">
    <property type="entry name" value="KU"/>
    <property type="match status" value="3"/>
</dbReference>
<dbReference type="PROSITE" id="PS00280">
    <property type="entry name" value="BPTI_KUNITZ_1"/>
    <property type="match status" value="2"/>
</dbReference>
<evidence type="ECO:0000256" key="2">
    <source>
        <dbReference type="ARBA" id="ARBA00023157"/>
    </source>
</evidence>
<evidence type="ECO:0000313" key="5">
    <source>
        <dbReference type="EMBL" id="PVD30752.1"/>
    </source>
</evidence>
<dbReference type="InterPro" id="IPR020901">
    <property type="entry name" value="Prtase_inh_Kunz-CS"/>
</dbReference>
<dbReference type="EMBL" id="PZQS01000005">
    <property type="protein sequence ID" value="PVD30752.1"/>
    <property type="molecule type" value="Genomic_DNA"/>
</dbReference>
<dbReference type="PANTHER" id="PTHR10083:SF374">
    <property type="entry name" value="BPTI_KUNITZ INHIBITOR DOMAIN-CONTAINING PROTEIN"/>
    <property type="match status" value="1"/>
</dbReference>
<dbReference type="InterPro" id="IPR050098">
    <property type="entry name" value="TFPI/VKTCI-like"/>
</dbReference>
<accession>A0A2T7PBH0</accession>
<dbReference type="GO" id="GO:0004867">
    <property type="term" value="F:serine-type endopeptidase inhibitor activity"/>
    <property type="evidence" value="ECO:0007669"/>
    <property type="project" value="InterPro"/>
</dbReference>
<comment type="caution">
    <text evidence="5">The sequence shown here is derived from an EMBL/GenBank/DDBJ whole genome shotgun (WGS) entry which is preliminary data.</text>
</comment>
<keyword evidence="6" id="KW-1185">Reference proteome</keyword>
<evidence type="ECO:0000256" key="3">
    <source>
        <dbReference type="SAM" id="SignalP"/>
    </source>
</evidence>
<keyword evidence="2" id="KW-1015">Disulfide bond</keyword>
<sequence>MALKLFACLLVLGIANEGHSACTDPAIIGPCRGQFYRYFFNQISQSCELFIYGGCGANDNNFLTLEDCQTACPPEAKRQDAINPDCNLPSVTGFCEAYMPRYFYNPATGACERFIYGGCGGNNNNFLNKTDCEHACIPQAKRQASLPPACSLPSETGPCKAYFPRFYFNTNTGSCEQFIYGGCDGNDNNYLTVEDCQATCLVAR</sequence>
<evidence type="ECO:0000313" key="6">
    <source>
        <dbReference type="Proteomes" id="UP000245119"/>
    </source>
</evidence>
<feature type="domain" description="BPTI/Kunitz inhibitor" evidence="4">
    <location>
        <begin position="86"/>
        <end position="136"/>
    </location>
</feature>
<evidence type="ECO:0000256" key="1">
    <source>
        <dbReference type="ARBA" id="ARBA00022690"/>
    </source>
</evidence>
<dbReference type="Proteomes" id="UP000245119">
    <property type="component" value="Linkage Group LG5"/>
</dbReference>